<dbReference type="InterPro" id="IPR008906">
    <property type="entry name" value="HATC_C_dom"/>
</dbReference>
<evidence type="ECO:0000313" key="4">
    <source>
        <dbReference type="Proteomes" id="UP000008672"/>
    </source>
</evidence>
<evidence type="ECO:0000259" key="2">
    <source>
        <dbReference type="Pfam" id="PF14291"/>
    </source>
</evidence>
<organism evidence="3 4">
    <name type="scientific">Latimeria chalumnae</name>
    <name type="common">Coelacanth</name>
    <dbReference type="NCBI Taxonomy" id="7897"/>
    <lineage>
        <taxon>Eukaryota</taxon>
        <taxon>Metazoa</taxon>
        <taxon>Chordata</taxon>
        <taxon>Craniata</taxon>
        <taxon>Vertebrata</taxon>
        <taxon>Euteleostomi</taxon>
        <taxon>Coelacanthiformes</taxon>
        <taxon>Coelacanthidae</taxon>
        <taxon>Latimeria</taxon>
    </lineage>
</organism>
<dbReference type="PANTHER" id="PTHR45749:SF28">
    <property type="entry name" value="ZINC FINGER MYM-TYPE PROTEIN 1-LIKE-RELATED"/>
    <property type="match status" value="1"/>
</dbReference>
<dbReference type="eggNOG" id="ENOG502SKVY">
    <property type="taxonomic scope" value="Eukaryota"/>
</dbReference>
<dbReference type="InParanoid" id="H2ZWT2"/>
<accession>H2ZWT2</accession>
<dbReference type="Pfam" id="PF14291">
    <property type="entry name" value="DUF4371"/>
    <property type="match status" value="1"/>
</dbReference>
<dbReference type="STRING" id="7897.ENSLACP00000001853"/>
<feature type="domain" description="DUF4371" evidence="2">
    <location>
        <begin position="9"/>
        <end position="207"/>
    </location>
</feature>
<dbReference type="SUPFAM" id="SSF53098">
    <property type="entry name" value="Ribonuclease H-like"/>
    <property type="match status" value="1"/>
</dbReference>
<dbReference type="HOGENOM" id="CLU_006175_4_2_1"/>
<dbReference type="EMBL" id="AFYH01202637">
    <property type="status" value="NOT_ANNOTATED_CDS"/>
    <property type="molecule type" value="Genomic_DNA"/>
</dbReference>
<dbReference type="EMBL" id="AFYH01202638">
    <property type="status" value="NOT_ANNOTATED_CDS"/>
    <property type="molecule type" value="Genomic_DNA"/>
</dbReference>
<dbReference type="GeneTree" id="ENSGT00940000164001"/>
<dbReference type="Pfam" id="PF05699">
    <property type="entry name" value="Dimer_Tnp_hAT"/>
    <property type="match status" value="1"/>
</dbReference>
<dbReference type="PANTHER" id="PTHR45749">
    <property type="match status" value="1"/>
</dbReference>
<dbReference type="InterPro" id="IPR012337">
    <property type="entry name" value="RNaseH-like_sf"/>
</dbReference>
<evidence type="ECO:0008006" key="5">
    <source>
        <dbReference type="Google" id="ProtNLM"/>
    </source>
</evidence>
<dbReference type="AlphaFoldDB" id="H2ZWT2"/>
<dbReference type="Ensembl" id="ENSLACT00000001866.1">
    <property type="protein sequence ID" value="ENSLACP00000001853.1"/>
    <property type="gene ID" value="ENSLACG00000001653.1"/>
</dbReference>
<keyword evidence="4" id="KW-1185">Reference proteome</keyword>
<protein>
    <recommendedName>
        <fullName evidence="5">HAT C-terminal dimerisation domain-containing protein</fullName>
    </recommendedName>
</protein>
<dbReference type="OMA" id="DTHICKL"/>
<feature type="domain" description="HAT C-terminal dimerisation" evidence="1">
    <location>
        <begin position="285"/>
        <end position="340"/>
    </location>
</feature>
<reference evidence="3" key="2">
    <citation type="submission" date="2025-08" db="UniProtKB">
        <authorList>
            <consortium name="Ensembl"/>
        </authorList>
    </citation>
    <scope>IDENTIFICATION</scope>
</reference>
<evidence type="ECO:0000313" key="3">
    <source>
        <dbReference type="Ensembl" id="ENSLACP00000001853.1"/>
    </source>
</evidence>
<dbReference type="InterPro" id="IPR025398">
    <property type="entry name" value="DUF4371"/>
</dbReference>
<reference evidence="4" key="1">
    <citation type="submission" date="2011-08" db="EMBL/GenBank/DDBJ databases">
        <title>The draft genome of Latimeria chalumnae.</title>
        <authorList>
            <person name="Di Palma F."/>
            <person name="Alfoldi J."/>
            <person name="Johnson J."/>
            <person name="Berlin A."/>
            <person name="Gnerre S."/>
            <person name="Jaffe D."/>
            <person name="MacCallum I."/>
            <person name="Young S."/>
            <person name="Walker B.J."/>
            <person name="Lander E."/>
            <person name="Lindblad-Toh K."/>
        </authorList>
    </citation>
    <scope>NUCLEOTIDE SEQUENCE [LARGE SCALE GENOMIC DNA]</scope>
    <source>
        <strain evidence="4">Wild caught</strain>
    </source>
</reference>
<proteinExistence type="predicted"/>
<sequence length="385" mass="43836">VQLNFLGGKVIDEMLDDQWQQHILKHNAQVEKKSDVLKRFINIVCLLGQQELSFPAHDESTTSLNRNNYVGVAHFLSRYDDRLATHFSIASSVFTGLSNHIQNDIVQSVSAVILDFIKKELTVAPFVAIMMDETSDISLHSQLSIVFRYVDKDGKAQEWFVGFISTNRSMKALADMVFECLKEFQCRNKLVAKTYDGAAIMSRELSGLQAHIIDHVVGQMNVQFSARDHLSFLSLMDGDAIPTYTRKIPQETFSCLIDGYGEHFDAVYLKNELITFYARDEYPRRNAAEIMLYLKKQHLDNAFSELYKLCGLVLTIPATTASIERSFSTLKRIKTYSRSTTVSGLAFLSIEKGIMQKLQEKGSEFCDAVISEFTKKTHRVDFQFR</sequence>
<reference evidence="3" key="3">
    <citation type="submission" date="2025-09" db="UniProtKB">
        <authorList>
            <consortium name="Ensembl"/>
        </authorList>
    </citation>
    <scope>IDENTIFICATION</scope>
</reference>
<dbReference type="GO" id="GO:0046983">
    <property type="term" value="F:protein dimerization activity"/>
    <property type="evidence" value="ECO:0007669"/>
    <property type="project" value="InterPro"/>
</dbReference>
<dbReference type="Proteomes" id="UP000008672">
    <property type="component" value="Unassembled WGS sequence"/>
</dbReference>
<name>H2ZWT2_LATCH</name>
<evidence type="ECO:0000259" key="1">
    <source>
        <dbReference type="Pfam" id="PF05699"/>
    </source>
</evidence>